<evidence type="ECO:0000256" key="3">
    <source>
        <dbReference type="ARBA" id="ARBA00022832"/>
    </source>
</evidence>
<dbReference type="PANTHER" id="PTHR38764:SF1">
    <property type="entry name" value="ACYL CARRIER PROTEIN PHOSPHODIESTERASE"/>
    <property type="match status" value="1"/>
</dbReference>
<dbReference type="GO" id="GO:0008770">
    <property type="term" value="F:[acyl-carrier-protein] phosphodiesterase activity"/>
    <property type="evidence" value="ECO:0007669"/>
    <property type="project" value="InterPro"/>
</dbReference>
<evidence type="ECO:0000313" key="6">
    <source>
        <dbReference type="EMBL" id="ARJ40892.1"/>
    </source>
</evidence>
<reference evidence="6 7" key="1">
    <citation type="submission" date="2017-02" db="EMBL/GenBank/DDBJ databases">
        <title>Complete genome sequence of the drought resistance-promoting endophyte Pantoea alhagi LTYR-11Z.</title>
        <authorList>
            <person name="Zhang L."/>
        </authorList>
    </citation>
    <scope>NUCLEOTIDE SEQUENCE [LARGE SCALE GENOMIC DNA]</scope>
    <source>
        <strain evidence="6 7">LTYR-11Z</strain>
    </source>
</reference>
<gene>
    <name evidence="6" type="ORF">B1H58_02015</name>
</gene>
<dbReference type="AlphaFoldDB" id="A0A1W6B1D6"/>
<evidence type="ECO:0000256" key="2">
    <source>
        <dbReference type="ARBA" id="ARBA00022801"/>
    </source>
</evidence>
<keyword evidence="1" id="KW-0444">Lipid biosynthesis</keyword>
<proteinExistence type="predicted"/>
<dbReference type="PANTHER" id="PTHR38764">
    <property type="entry name" value="ACYL CARRIER PROTEIN PHOSPHODIESTERASE"/>
    <property type="match status" value="1"/>
</dbReference>
<evidence type="ECO:0000256" key="5">
    <source>
        <dbReference type="ARBA" id="ARBA00023160"/>
    </source>
</evidence>
<keyword evidence="2" id="KW-0378">Hydrolase</keyword>
<name>A0A1W6B1D6_9GAMM</name>
<keyword evidence="3" id="KW-0276">Fatty acid metabolism</keyword>
<dbReference type="PIRSF" id="PIRSF011489">
    <property type="entry name" value="DUF479"/>
    <property type="match status" value="1"/>
</dbReference>
<keyword evidence="5" id="KW-0275">Fatty acid biosynthesis</keyword>
<dbReference type="KEGG" id="palh:B1H58_02015"/>
<organism evidence="6 7">
    <name type="scientific">Pantoea alhagi</name>
    <dbReference type="NCBI Taxonomy" id="1891675"/>
    <lineage>
        <taxon>Bacteria</taxon>
        <taxon>Pseudomonadati</taxon>
        <taxon>Pseudomonadota</taxon>
        <taxon>Gammaproteobacteria</taxon>
        <taxon>Enterobacterales</taxon>
        <taxon>Erwiniaceae</taxon>
        <taxon>Pantoea</taxon>
    </lineage>
</organism>
<dbReference type="STRING" id="1891675.B1H58_02015"/>
<dbReference type="OrthoDB" id="8442777at2"/>
<dbReference type="Proteomes" id="UP000192900">
    <property type="component" value="Chromosome"/>
</dbReference>
<dbReference type="RefSeq" id="WP_085067741.1">
    <property type="nucleotide sequence ID" value="NZ_CP019706.1"/>
</dbReference>
<evidence type="ECO:0000256" key="4">
    <source>
        <dbReference type="ARBA" id="ARBA00023098"/>
    </source>
</evidence>
<evidence type="ECO:0000313" key="7">
    <source>
        <dbReference type="Proteomes" id="UP000192900"/>
    </source>
</evidence>
<dbReference type="GO" id="GO:0006633">
    <property type="term" value="P:fatty acid biosynthetic process"/>
    <property type="evidence" value="ECO:0007669"/>
    <property type="project" value="UniProtKB-KW"/>
</dbReference>
<dbReference type="EMBL" id="CP019706">
    <property type="protein sequence ID" value="ARJ40892.1"/>
    <property type="molecule type" value="Genomic_DNA"/>
</dbReference>
<keyword evidence="7" id="KW-1185">Reference proteome</keyword>
<evidence type="ECO:0000256" key="1">
    <source>
        <dbReference type="ARBA" id="ARBA00022516"/>
    </source>
</evidence>
<dbReference type="Pfam" id="PF04336">
    <property type="entry name" value="ACP_PD"/>
    <property type="match status" value="1"/>
</dbReference>
<dbReference type="InterPro" id="IPR007431">
    <property type="entry name" value="ACP_PD"/>
</dbReference>
<keyword evidence="4" id="KW-0443">Lipid metabolism</keyword>
<sequence length="193" mass="22454">MNFLAHLHLARLANSSLTGNLMADYVRGDPHLQWPADIAAGIALHRRLDALTDSLPEVLSAKRLFRQETRRVAPVTLDVVWDHFLSRHWDRIEPEVPLPLFLARAQAQIEPMLLQLPEGFQRLNGYLWRERWMERYAEPDYLQQVLCGMAARRPRLAALADSWQDFSDNYAALETFFWQFYPQLMARAAAQQL</sequence>
<accession>A0A1W6B1D6</accession>
<protein>
    <submittedName>
        <fullName evidence="6">ACP phosphodiesterase</fullName>
    </submittedName>
</protein>